<dbReference type="GO" id="GO:0005524">
    <property type="term" value="F:ATP binding"/>
    <property type="evidence" value="ECO:0007669"/>
    <property type="project" value="UniProtKB-KW"/>
</dbReference>
<dbReference type="CDD" id="cd06170">
    <property type="entry name" value="LuxR_C_like"/>
    <property type="match status" value="1"/>
</dbReference>
<evidence type="ECO:0000313" key="5">
    <source>
        <dbReference type="Proteomes" id="UP000483004"/>
    </source>
</evidence>
<evidence type="ECO:0000259" key="3">
    <source>
        <dbReference type="PROSITE" id="PS50043"/>
    </source>
</evidence>
<name>A0A6L3WDD4_9ACTN</name>
<reference evidence="4 5" key="1">
    <citation type="submission" date="2019-09" db="EMBL/GenBank/DDBJ databases">
        <title>Actinomadura physcomitrii sp. nov., a novel actinomycete isolated from moss [Physcomitrium sphaericum (Ludw) Fuernr].</title>
        <authorList>
            <person name="Liu C."/>
            <person name="Zhuang X."/>
        </authorList>
    </citation>
    <scope>NUCLEOTIDE SEQUENCE [LARGE SCALE GENOMIC DNA]</scope>
    <source>
        <strain evidence="4 5">CYP1-1B</strain>
    </source>
</reference>
<dbReference type="InterPro" id="IPR036388">
    <property type="entry name" value="WH-like_DNA-bd_sf"/>
</dbReference>
<dbReference type="AlphaFoldDB" id="A0A6L3WDD4"/>
<protein>
    <submittedName>
        <fullName evidence="4">AAA family ATPase</fullName>
    </submittedName>
</protein>
<dbReference type="Gene3D" id="1.10.10.10">
    <property type="entry name" value="Winged helix-like DNA-binding domain superfamily/Winged helix DNA-binding domain"/>
    <property type="match status" value="1"/>
</dbReference>
<dbReference type="SMART" id="SM00421">
    <property type="entry name" value="HTH_LUXR"/>
    <property type="match status" value="1"/>
</dbReference>
<proteinExistence type="predicted"/>
<dbReference type="GO" id="GO:0006355">
    <property type="term" value="P:regulation of DNA-templated transcription"/>
    <property type="evidence" value="ECO:0007669"/>
    <property type="project" value="InterPro"/>
</dbReference>
<dbReference type="InterPro" id="IPR016032">
    <property type="entry name" value="Sig_transdc_resp-reg_C-effctor"/>
</dbReference>
<sequence length="980" mass="103684">MTPSPSRFRWQAVVVRLGDIRSGLGEMVTGSVVSPVLVGRDGEIAALRAAYERARTGRPGTVLVSGEPGIGKSRLVAAGVRELPGDPLVLSGGCLELGSEGAPYVPFVAVLRDLVRRFGRAPVAALLPPGGTALGDWLPDLGPAPARYGPTRLLEEMLTLLCRVAESRPVVVVVEDLHWADASSRELFAYLARNLADGAVLLVGTVRTGEPAAGHPNRRMLAELGRGGAVERIVLGPLEQGDVAALLAAVDGQAPDPARSARIHRRSGGNPLFVEALSNAGEAPSGDLRSLLLARITDLPGPAREVLEALAVAGAELPDDLAREVAGESGDRVRAAIDELSGRDLVVARDDGYAIRHDLIREAVYEALPPDRRRHMHARCAEALAGRARGGTALAEHWTAAGEFARALPAAWHAAGLAARQNAYDEQLHLLELVLEQWEKVPDASGLVGASRTAVLEHAAGVAFAAGRSAAGVAYGTAALDELDPAAEPERVARLLGLRGRLRSRLDGTGRDDLRRAVALVPAGSADPLRSGLLSASAFTDIMAGDAGDARRHAADALDIAERLGADALRAPALLVLATLHGQDGHQEETRRTFAEARRTAEAAEDAHTFLTTFQWEASHLTDAGRYEEAAALARRGQQAAERLGQGRSRGSMLAAVRAVPLCSLGRWDEALEVTGDALALAPPPLYTAFLRLITAEVSHRRGETGRFETLLRQLTEFVQHTPGAVEATSSLALLRIVHALGRDDLEAADRIVGEHLAAAEAWPPHDTARLAVLGARAQRLRRTAAPRNRRIADQAADRLGELARMLDALPAVTPVIDAQRRTFHALTSPGELPAWDGAADAWRAVSDPYETAVVLAEGAVAALASNNRPGARARLREARALATTLGAAPLLARIDDLASRGRLGDVADAPAGNGLGLTRRELDVLRVLARGRSNPQIAAELFISPNTVATHVARILTKLGVATRTEAAARAREYDLLDR</sequence>
<dbReference type="PROSITE" id="PS00622">
    <property type="entry name" value="HTH_LUXR_1"/>
    <property type="match status" value="1"/>
</dbReference>
<dbReference type="GO" id="GO:0003677">
    <property type="term" value="F:DNA binding"/>
    <property type="evidence" value="ECO:0007669"/>
    <property type="project" value="InterPro"/>
</dbReference>
<dbReference type="SUPFAM" id="SSF48452">
    <property type="entry name" value="TPR-like"/>
    <property type="match status" value="1"/>
</dbReference>
<dbReference type="SUPFAM" id="SSF46894">
    <property type="entry name" value="C-terminal effector domain of the bipartite response regulators"/>
    <property type="match status" value="1"/>
</dbReference>
<dbReference type="InterPro" id="IPR000792">
    <property type="entry name" value="Tscrpt_reg_LuxR_C"/>
</dbReference>
<dbReference type="GO" id="GO:0004016">
    <property type="term" value="F:adenylate cyclase activity"/>
    <property type="evidence" value="ECO:0007669"/>
    <property type="project" value="TreeGrafter"/>
</dbReference>
<dbReference type="Gene3D" id="1.25.40.10">
    <property type="entry name" value="Tetratricopeptide repeat domain"/>
    <property type="match status" value="1"/>
</dbReference>
<dbReference type="InterPro" id="IPR027417">
    <property type="entry name" value="P-loop_NTPase"/>
</dbReference>
<dbReference type="PANTHER" id="PTHR16305">
    <property type="entry name" value="TESTICULAR SOLUBLE ADENYLYL CYCLASE"/>
    <property type="match status" value="1"/>
</dbReference>
<keyword evidence="5" id="KW-1185">Reference proteome</keyword>
<keyword evidence="1" id="KW-0547">Nucleotide-binding</keyword>
<dbReference type="SUPFAM" id="SSF52540">
    <property type="entry name" value="P-loop containing nucleoside triphosphate hydrolases"/>
    <property type="match status" value="1"/>
</dbReference>
<evidence type="ECO:0000313" key="4">
    <source>
        <dbReference type="EMBL" id="KAB2390032.1"/>
    </source>
</evidence>
<dbReference type="Pfam" id="PF00196">
    <property type="entry name" value="GerE"/>
    <property type="match status" value="1"/>
</dbReference>
<dbReference type="OrthoDB" id="5476461at2"/>
<evidence type="ECO:0000256" key="1">
    <source>
        <dbReference type="ARBA" id="ARBA00022741"/>
    </source>
</evidence>
<dbReference type="GO" id="GO:0005737">
    <property type="term" value="C:cytoplasm"/>
    <property type="evidence" value="ECO:0007669"/>
    <property type="project" value="TreeGrafter"/>
</dbReference>
<keyword evidence="2" id="KW-0067">ATP-binding</keyword>
<gene>
    <name evidence="4" type="ORF">F9B16_01955</name>
</gene>
<dbReference type="Pfam" id="PF13191">
    <property type="entry name" value="AAA_16"/>
    <property type="match status" value="1"/>
</dbReference>
<dbReference type="PRINTS" id="PR00038">
    <property type="entry name" value="HTHLUXR"/>
</dbReference>
<dbReference type="PANTHER" id="PTHR16305:SF35">
    <property type="entry name" value="TRANSCRIPTIONAL ACTIVATOR DOMAIN"/>
    <property type="match status" value="1"/>
</dbReference>
<dbReference type="InterPro" id="IPR041664">
    <property type="entry name" value="AAA_16"/>
</dbReference>
<dbReference type="Proteomes" id="UP000483004">
    <property type="component" value="Unassembled WGS sequence"/>
</dbReference>
<organism evidence="4 5">
    <name type="scientific">Actinomadura montaniterrae</name>
    <dbReference type="NCBI Taxonomy" id="1803903"/>
    <lineage>
        <taxon>Bacteria</taxon>
        <taxon>Bacillati</taxon>
        <taxon>Actinomycetota</taxon>
        <taxon>Actinomycetes</taxon>
        <taxon>Streptosporangiales</taxon>
        <taxon>Thermomonosporaceae</taxon>
        <taxon>Actinomadura</taxon>
    </lineage>
</organism>
<evidence type="ECO:0000256" key="2">
    <source>
        <dbReference type="ARBA" id="ARBA00022840"/>
    </source>
</evidence>
<dbReference type="PROSITE" id="PS50043">
    <property type="entry name" value="HTH_LUXR_2"/>
    <property type="match status" value="1"/>
</dbReference>
<accession>A0A6L3WDD4</accession>
<dbReference type="EMBL" id="WBMR01000002">
    <property type="protein sequence ID" value="KAB2390032.1"/>
    <property type="molecule type" value="Genomic_DNA"/>
</dbReference>
<comment type="caution">
    <text evidence="4">The sequence shown here is derived from an EMBL/GenBank/DDBJ whole genome shotgun (WGS) entry which is preliminary data.</text>
</comment>
<feature type="domain" description="HTH luxR-type" evidence="3">
    <location>
        <begin position="911"/>
        <end position="976"/>
    </location>
</feature>
<dbReference type="InterPro" id="IPR011990">
    <property type="entry name" value="TPR-like_helical_dom_sf"/>
</dbReference>